<feature type="transmembrane region" description="Helical" evidence="7">
    <location>
        <begin position="442"/>
        <end position="460"/>
    </location>
</feature>
<sequence>MYWKVGDEMGQQALRQSHYKWIALTNTTLGVLMASINGTILIIALPVIFAGLHVDPLQGGQTGLLLWVLLGFNVATTVLLVTFGRLSDMFGRVKLYNFGFLVFTIGSVLCSLTWSKGTSGEIELILFRVLQGVGGAFLFANSAAILTDAFPENQRGLALGLNQIASVGGSVVGLVIGGLLAATGDWRFIFLVNVPVGLFGTIWGFFALKEVARQSTHQRMDLAGNLTLGLGILGIMLGLTYGIMPYGHSTMGWANPMVLIGLIGGALMLCLFVLVESRVKQPLFHLSLFKSRAFSAGNIASFLSSLARGGLQFMLIIWLQGIYLPLHGVSYENTPLVAGLYTLPQKVGFLLAGPVSGYLSDKFGARMFATVGLLIAAFGFLLLITLPSNFNHWLFWTYILVIGVGMGLFSSPNSAAIMNAVPSKYRGVASGMRSTFNNAGQMMSMGLFFSIVIAGLAQTLPKAMYSGMVEHDVPQHAASVIAQTPPTASLFAALLGYNPLQSLLGSDGLNILHTLPRDQAEALTGKQFFPNLISGPFHHGLAWAFVISLIMLVIGAIASMLGGKQFVYRDEEIRPEVLK</sequence>
<dbReference type="InterPro" id="IPR020846">
    <property type="entry name" value="MFS_dom"/>
</dbReference>
<dbReference type="PROSITE" id="PS50850">
    <property type="entry name" value="MFS"/>
    <property type="match status" value="1"/>
</dbReference>
<keyword evidence="3" id="KW-1003">Cell membrane</keyword>
<accession>A0ABY6Z3C0</accession>
<keyword evidence="2" id="KW-0813">Transport</keyword>
<evidence type="ECO:0000256" key="7">
    <source>
        <dbReference type="SAM" id="Phobius"/>
    </source>
</evidence>
<feature type="transmembrane region" description="Helical" evidence="7">
    <location>
        <begin position="367"/>
        <end position="387"/>
    </location>
</feature>
<dbReference type="CDD" id="cd17321">
    <property type="entry name" value="MFS_MMR_MDR_like"/>
    <property type="match status" value="1"/>
</dbReference>
<keyword evidence="4 7" id="KW-0812">Transmembrane</keyword>
<feature type="transmembrane region" description="Helical" evidence="7">
    <location>
        <begin position="220"/>
        <end position="244"/>
    </location>
</feature>
<dbReference type="PANTHER" id="PTHR42718:SF46">
    <property type="entry name" value="BLR6921 PROTEIN"/>
    <property type="match status" value="1"/>
</dbReference>
<feature type="transmembrane region" description="Helical" evidence="7">
    <location>
        <begin position="126"/>
        <end position="147"/>
    </location>
</feature>
<reference evidence="9" key="1">
    <citation type="submission" date="2022-08" db="EMBL/GenBank/DDBJ databases">
        <title>Alicyclobacillus dauci DSM2870, complete genome.</title>
        <authorList>
            <person name="Wang Q."/>
            <person name="Cai R."/>
            <person name="Wang Z."/>
        </authorList>
    </citation>
    <scope>NUCLEOTIDE SEQUENCE</scope>
    <source>
        <strain evidence="9">DSM 28700</strain>
    </source>
</reference>
<evidence type="ECO:0000256" key="1">
    <source>
        <dbReference type="ARBA" id="ARBA00004651"/>
    </source>
</evidence>
<dbReference type="InterPro" id="IPR011701">
    <property type="entry name" value="MFS"/>
</dbReference>
<evidence type="ECO:0000313" key="9">
    <source>
        <dbReference type="EMBL" id="WAH36701.1"/>
    </source>
</evidence>
<comment type="subcellular location">
    <subcellularLocation>
        <location evidence="1">Cell membrane</location>
        <topology evidence="1">Multi-pass membrane protein</topology>
    </subcellularLocation>
</comment>
<feature type="domain" description="Major facilitator superfamily (MFS) profile" evidence="8">
    <location>
        <begin position="23"/>
        <end position="500"/>
    </location>
</feature>
<dbReference type="Pfam" id="PF07690">
    <property type="entry name" value="MFS_1"/>
    <property type="match status" value="2"/>
</dbReference>
<evidence type="ECO:0000313" key="10">
    <source>
        <dbReference type="Proteomes" id="UP001164803"/>
    </source>
</evidence>
<dbReference type="RefSeq" id="WP_268044072.1">
    <property type="nucleotide sequence ID" value="NZ_CP104064.1"/>
</dbReference>
<dbReference type="Proteomes" id="UP001164803">
    <property type="component" value="Chromosome"/>
</dbReference>
<keyword evidence="10" id="KW-1185">Reference proteome</keyword>
<feature type="transmembrane region" description="Helical" evidence="7">
    <location>
        <begin position="64"/>
        <end position="83"/>
    </location>
</feature>
<evidence type="ECO:0000256" key="5">
    <source>
        <dbReference type="ARBA" id="ARBA00022989"/>
    </source>
</evidence>
<feature type="transmembrane region" description="Helical" evidence="7">
    <location>
        <begin position="159"/>
        <end position="182"/>
    </location>
</feature>
<keyword evidence="5 7" id="KW-1133">Transmembrane helix</keyword>
<keyword evidence="6 7" id="KW-0472">Membrane</keyword>
<feature type="transmembrane region" description="Helical" evidence="7">
    <location>
        <begin position="188"/>
        <end position="208"/>
    </location>
</feature>
<gene>
    <name evidence="9" type="ORF">NZD86_21410</name>
</gene>
<evidence type="ECO:0000256" key="6">
    <source>
        <dbReference type="ARBA" id="ARBA00023136"/>
    </source>
</evidence>
<organism evidence="9 10">
    <name type="scientific">Alicyclobacillus dauci</name>
    <dbReference type="NCBI Taxonomy" id="1475485"/>
    <lineage>
        <taxon>Bacteria</taxon>
        <taxon>Bacillati</taxon>
        <taxon>Bacillota</taxon>
        <taxon>Bacilli</taxon>
        <taxon>Bacillales</taxon>
        <taxon>Alicyclobacillaceae</taxon>
        <taxon>Alicyclobacillus</taxon>
    </lineage>
</organism>
<dbReference type="EMBL" id="CP104064">
    <property type="protein sequence ID" value="WAH36701.1"/>
    <property type="molecule type" value="Genomic_DNA"/>
</dbReference>
<name>A0ABY6Z3C0_9BACL</name>
<dbReference type="Gene3D" id="1.20.1250.20">
    <property type="entry name" value="MFS general substrate transporter like domains"/>
    <property type="match status" value="2"/>
</dbReference>
<proteinExistence type="predicted"/>
<feature type="transmembrane region" description="Helical" evidence="7">
    <location>
        <begin position="21"/>
        <end position="52"/>
    </location>
</feature>
<protein>
    <submittedName>
        <fullName evidence="9">MFS transporter</fullName>
    </submittedName>
</protein>
<evidence type="ECO:0000256" key="2">
    <source>
        <dbReference type="ARBA" id="ARBA00022448"/>
    </source>
</evidence>
<feature type="transmembrane region" description="Helical" evidence="7">
    <location>
        <begin position="393"/>
        <end position="421"/>
    </location>
</feature>
<evidence type="ECO:0000256" key="4">
    <source>
        <dbReference type="ARBA" id="ARBA00022692"/>
    </source>
</evidence>
<dbReference type="SUPFAM" id="SSF103473">
    <property type="entry name" value="MFS general substrate transporter"/>
    <property type="match status" value="2"/>
</dbReference>
<evidence type="ECO:0000259" key="8">
    <source>
        <dbReference type="PROSITE" id="PS50850"/>
    </source>
</evidence>
<feature type="transmembrane region" description="Helical" evidence="7">
    <location>
        <begin position="339"/>
        <end position="360"/>
    </location>
</feature>
<feature type="transmembrane region" description="Helical" evidence="7">
    <location>
        <begin position="540"/>
        <end position="561"/>
    </location>
</feature>
<dbReference type="InterPro" id="IPR036259">
    <property type="entry name" value="MFS_trans_sf"/>
</dbReference>
<feature type="transmembrane region" description="Helical" evidence="7">
    <location>
        <begin position="296"/>
        <end position="319"/>
    </location>
</feature>
<dbReference type="PANTHER" id="PTHR42718">
    <property type="entry name" value="MAJOR FACILITATOR SUPERFAMILY MULTIDRUG TRANSPORTER MFSC"/>
    <property type="match status" value="1"/>
</dbReference>
<feature type="transmembrane region" description="Helical" evidence="7">
    <location>
        <begin position="95"/>
        <end position="114"/>
    </location>
</feature>
<evidence type="ECO:0000256" key="3">
    <source>
        <dbReference type="ARBA" id="ARBA00022475"/>
    </source>
</evidence>
<feature type="transmembrane region" description="Helical" evidence="7">
    <location>
        <begin position="256"/>
        <end position="275"/>
    </location>
</feature>